<dbReference type="InterPro" id="IPR011993">
    <property type="entry name" value="PH-like_dom_sf"/>
</dbReference>
<dbReference type="AlphaFoldDB" id="A0A7G2HK12"/>
<proteinExistence type="predicted"/>
<accession>A0A7G2HK12</accession>
<evidence type="ECO:0000313" key="3">
    <source>
        <dbReference type="Proteomes" id="UP000242991"/>
    </source>
</evidence>
<feature type="domain" description="PH" evidence="1">
    <location>
        <begin position="493"/>
        <end position="606"/>
    </location>
</feature>
<evidence type="ECO:0000313" key="2">
    <source>
        <dbReference type="EMBL" id="CAD98621.1"/>
    </source>
</evidence>
<gene>
    <name evidence="2" type="ORF">56k.18</name>
</gene>
<name>A0A7G2HK12_CRYPV</name>
<reference evidence="2 3" key="1">
    <citation type="journal article" date="2003" name="Genome Res.">
        <title>Integrated mapping, chromosomal sequencing and sequence analysis of Cryptosporidium parvum.</title>
        <authorList>
            <person name="Bankier A.T."/>
            <person name="Spriggs H.F."/>
            <person name="Fartmann B."/>
            <person name="Konfortov B.A."/>
            <person name="Madera M."/>
            <person name="Vogel C."/>
            <person name="Teichmann S.A."/>
            <person name="Ivens A."/>
            <person name="Dear P.H."/>
        </authorList>
    </citation>
    <scope>NUCLEOTIDE SEQUENCE [LARGE SCALE GENOMIC DNA]</scope>
    <source>
        <strain evidence="2 3">Iowa</strain>
    </source>
</reference>
<dbReference type="SUPFAM" id="SSF50729">
    <property type="entry name" value="PH domain-like"/>
    <property type="match status" value="1"/>
</dbReference>
<dbReference type="PROSITE" id="PS50003">
    <property type="entry name" value="PH_DOMAIN"/>
    <property type="match status" value="1"/>
</dbReference>
<dbReference type="SMART" id="SM00233">
    <property type="entry name" value="PH"/>
    <property type="match status" value="1"/>
</dbReference>
<dbReference type="Pfam" id="PF00169">
    <property type="entry name" value="PH"/>
    <property type="match status" value="1"/>
</dbReference>
<dbReference type="Proteomes" id="UP000242991">
    <property type="component" value="Chromosome 6"/>
</dbReference>
<dbReference type="InterPro" id="IPR001849">
    <property type="entry name" value="PH_domain"/>
</dbReference>
<sequence>MNFEKSSNSLETINYNTEEINNSNSYSQSCNTIAEEQLAILDSNLSKYSDIFKIQSKSVSQSESEHEDIFQKFTNDEKNKKFLEIKVWEETRIEKYQHFISAIDPIFTELSNSISQAMQTNKDLATILQQKTKYWNSYSKNLELISQYGSKNGHSNTHIHSSSNPCPSCSSSAKSCSCSCPLVTFSSSNSFLIQLKSGELKNQYNQDETNNESLHEIIMNQELKDSNNNNNNNNSNNNEYSISSNLLSSISSQKVWPNLLVNFGRYESTFLKKLCQSIETDVVNGHLSWISKRYLNNAQSYLKALRIARKEFETFINNAQQSWNKYDDAFKKSQRLSLDVNYSMKNSKPCDTWYFDQIYRHNINKFIQAQTKFFETILLTIDNLMELENWRATSVKLTFNYFLVKQNELFEFLQKLGNSMIDYINDQNKQNSLFQDHYANFDIITSIPGLRPPPIPISNEANFSKISQSLSKCPILQQISTLMNYNNLPKSSLIIYHGHVEIFKRKIFLGQWQSAYIILTKDKFLYLLNPRDDIEMEELLKHDEKPIWSFFIGSQDISIELNEKRGKRCLSIRFKKQKFFTKKMTIRCSNEEECSKWMNYLNSVIPPY</sequence>
<dbReference type="EMBL" id="BX538350">
    <property type="protein sequence ID" value="CAD98621.1"/>
    <property type="molecule type" value="Genomic_DNA"/>
</dbReference>
<protein>
    <recommendedName>
        <fullName evidence="1">PH domain-containing protein</fullName>
    </recommendedName>
</protein>
<evidence type="ECO:0000259" key="1">
    <source>
        <dbReference type="PROSITE" id="PS50003"/>
    </source>
</evidence>
<organism evidence="2 3">
    <name type="scientific">Cryptosporidium parvum</name>
    <dbReference type="NCBI Taxonomy" id="5807"/>
    <lineage>
        <taxon>Eukaryota</taxon>
        <taxon>Sar</taxon>
        <taxon>Alveolata</taxon>
        <taxon>Apicomplexa</taxon>
        <taxon>Conoidasida</taxon>
        <taxon>Coccidia</taxon>
        <taxon>Eucoccidiorida</taxon>
        <taxon>Eimeriorina</taxon>
        <taxon>Cryptosporidiidae</taxon>
        <taxon>Cryptosporidium</taxon>
    </lineage>
</organism>
<dbReference type="Gene3D" id="2.30.29.30">
    <property type="entry name" value="Pleckstrin-homology domain (PH domain)/Phosphotyrosine-binding domain (PTB)"/>
    <property type="match status" value="1"/>
</dbReference>
<dbReference type="VEuPathDB" id="CryptoDB:CPATCC_0011670"/>